<dbReference type="PATRIC" id="fig|52689.4.peg.1387"/>
<evidence type="ECO:0000256" key="8">
    <source>
        <dbReference type="ARBA" id="ARBA00023054"/>
    </source>
</evidence>
<dbReference type="FunFam" id="3.40.50.620:FF:000098">
    <property type="entry name" value="Valine--tRNA ligase"/>
    <property type="match status" value="1"/>
</dbReference>
<feature type="binding site" evidence="12">
    <location>
        <position position="529"/>
    </location>
    <ligand>
        <name>ATP</name>
        <dbReference type="ChEBI" id="CHEBI:30616"/>
    </ligand>
</feature>
<dbReference type="FunFam" id="3.40.50.620:FF:000032">
    <property type="entry name" value="Valine--tRNA ligase"/>
    <property type="match status" value="1"/>
</dbReference>
<evidence type="ECO:0000256" key="9">
    <source>
        <dbReference type="ARBA" id="ARBA00023146"/>
    </source>
</evidence>
<dbReference type="FunFam" id="3.90.740.10:FF:000005">
    <property type="entry name" value="Valine--tRNA ligase, mitochondrial"/>
    <property type="match status" value="1"/>
</dbReference>
<dbReference type="Gene3D" id="1.10.287.380">
    <property type="entry name" value="Valyl-tRNA synthetase, C-terminal domain"/>
    <property type="match status" value="1"/>
</dbReference>
<keyword evidence="4 12" id="KW-0436">Ligase</keyword>
<dbReference type="SUPFAM" id="SSF47323">
    <property type="entry name" value="Anticodon-binding domain of a subclass of class I aminoacyl-tRNA synthetases"/>
    <property type="match status" value="1"/>
</dbReference>
<dbReference type="InterPro" id="IPR014729">
    <property type="entry name" value="Rossmann-like_a/b/a_fold"/>
</dbReference>
<dbReference type="STRING" id="52689.AKG39_10830"/>
<feature type="short sequence motif" description="'KMSKS' region" evidence="12">
    <location>
        <begin position="526"/>
        <end position="530"/>
    </location>
</feature>
<dbReference type="SUPFAM" id="SSF50677">
    <property type="entry name" value="ValRS/IleRS/LeuRS editing domain"/>
    <property type="match status" value="1"/>
</dbReference>
<keyword evidence="6 12" id="KW-0067">ATP-binding</keyword>
<keyword evidence="8 12" id="KW-0175">Coiled coil</keyword>
<feature type="domain" description="Methionyl/Valyl/Leucyl/Isoleucyl-tRNA synthetase anticodon-binding" evidence="14">
    <location>
        <begin position="610"/>
        <end position="757"/>
    </location>
</feature>
<dbReference type="FunFam" id="1.10.730.10:FF:000014">
    <property type="entry name" value="Valine--tRNA ligase"/>
    <property type="match status" value="1"/>
</dbReference>
<feature type="coiled-coil region" evidence="12">
    <location>
        <begin position="807"/>
        <end position="876"/>
    </location>
</feature>
<evidence type="ECO:0000256" key="5">
    <source>
        <dbReference type="ARBA" id="ARBA00022741"/>
    </source>
</evidence>
<dbReference type="GO" id="GO:0006438">
    <property type="term" value="P:valyl-tRNA aminoacylation"/>
    <property type="evidence" value="ECO:0007669"/>
    <property type="project" value="UniProtKB-UniRule"/>
</dbReference>
<dbReference type="GO" id="GO:0005829">
    <property type="term" value="C:cytosol"/>
    <property type="evidence" value="ECO:0007669"/>
    <property type="project" value="TreeGrafter"/>
</dbReference>
<evidence type="ECO:0000259" key="14">
    <source>
        <dbReference type="Pfam" id="PF08264"/>
    </source>
</evidence>
<keyword evidence="5 12" id="KW-0547">Nucleotide-binding</keyword>
<gene>
    <name evidence="12" type="primary">valS</name>
    <name evidence="16" type="ORF">AKG39_10830</name>
</gene>
<reference evidence="17" key="1">
    <citation type="submission" date="2015-07" db="EMBL/GenBank/DDBJ databases">
        <title>Draft genome sequence of Acetobacterium bakii DSM 8293, a potential psychrophilic chemical producer through syngas fermentation.</title>
        <authorList>
            <person name="Song Y."/>
            <person name="Hwang S."/>
            <person name="Cho B.-K."/>
        </authorList>
    </citation>
    <scope>NUCLEOTIDE SEQUENCE [LARGE SCALE GENOMIC DNA]</scope>
    <source>
        <strain evidence="17">DSM 8239</strain>
    </source>
</reference>
<dbReference type="NCBIfam" id="TIGR00422">
    <property type="entry name" value="valS"/>
    <property type="match status" value="1"/>
</dbReference>
<dbReference type="InterPro" id="IPR037118">
    <property type="entry name" value="Val-tRNA_synth_C_sf"/>
</dbReference>
<dbReference type="PANTHER" id="PTHR11946">
    <property type="entry name" value="VALYL-TRNA SYNTHETASES"/>
    <property type="match status" value="1"/>
</dbReference>
<dbReference type="InterPro" id="IPR002303">
    <property type="entry name" value="Valyl-tRNA_ligase"/>
</dbReference>
<comment type="similarity">
    <text evidence="11 12">Belongs to the class-I aminoacyl-tRNA synthetase family. ValS type 1 subfamily.</text>
</comment>
<dbReference type="HAMAP" id="MF_02004">
    <property type="entry name" value="Val_tRNA_synth_type1"/>
    <property type="match status" value="1"/>
</dbReference>
<comment type="function">
    <text evidence="12">Catalyzes the attachment of valine to tRNA(Val). As ValRS can inadvertently accommodate and process structurally similar amino acids such as threonine, to avoid such errors, it has a 'posttransfer' editing activity that hydrolyzes mischarged Thr-tRNA(Val) in a tRNA-dependent manner.</text>
</comment>
<dbReference type="NCBIfam" id="NF004349">
    <property type="entry name" value="PRK05729.1"/>
    <property type="match status" value="1"/>
</dbReference>
<dbReference type="AlphaFoldDB" id="A0A0L6U005"/>
<keyword evidence="17" id="KW-1185">Reference proteome</keyword>
<dbReference type="InterPro" id="IPR002300">
    <property type="entry name" value="aa-tRNA-synth_Ia"/>
</dbReference>
<dbReference type="EMBL" id="LGYO01000026">
    <property type="protein sequence ID" value="KNZ41677.1"/>
    <property type="molecule type" value="Genomic_DNA"/>
</dbReference>
<comment type="subcellular location">
    <subcellularLocation>
        <location evidence="1 12">Cytoplasm</location>
    </subcellularLocation>
</comment>
<protein>
    <recommendedName>
        <fullName evidence="12">Valine--tRNA ligase</fullName>
        <ecNumber evidence="12">6.1.1.9</ecNumber>
    </recommendedName>
    <alternativeName>
        <fullName evidence="12">Valyl-tRNA synthetase</fullName>
        <shortName evidence="12">ValRS</shortName>
    </alternativeName>
</protein>
<evidence type="ECO:0000256" key="3">
    <source>
        <dbReference type="ARBA" id="ARBA00022490"/>
    </source>
</evidence>
<dbReference type="GO" id="GO:0004832">
    <property type="term" value="F:valine-tRNA ligase activity"/>
    <property type="evidence" value="ECO:0007669"/>
    <property type="project" value="UniProtKB-UniRule"/>
</dbReference>
<proteinExistence type="inferred from homology"/>
<comment type="subunit">
    <text evidence="2 12">Monomer.</text>
</comment>
<keyword evidence="9 12" id="KW-0030">Aminoacyl-tRNA synthetase</keyword>
<name>A0A0L6U005_9FIRM</name>
<keyword evidence="3 12" id="KW-0963">Cytoplasm</keyword>
<evidence type="ECO:0000256" key="11">
    <source>
        <dbReference type="ARBA" id="ARBA00060830"/>
    </source>
</evidence>
<dbReference type="Pfam" id="PF10458">
    <property type="entry name" value="Val_tRNA-synt_C"/>
    <property type="match status" value="1"/>
</dbReference>
<comment type="caution">
    <text evidence="16">The sequence shown here is derived from an EMBL/GenBank/DDBJ whole genome shotgun (WGS) entry which is preliminary data.</text>
</comment>
<dbReference type="GO" id="GO:0002161">
    <property type="term" value="F:aminoacyl-tRNA deacylase activity"/>
    <property type="evidence" value="ECO:0007669"/>
    <property type="project" value="InterPro"/>
</dbReference>
<dbReference type="Proteomes" id="UP000036873">
    <property type="component" value="Unassembled WGS sequence"/>
</dbReference>
<dbReference type="PROSITE" id="PS00178">
    <property type="entry name" value="AA_TRNA_LIGASE_I"/>
    <property type="match status" value="1"/>
</dbReference>
<dbReference type="InterPro" id="IPR033705">
    <property type="entry name" value="Anticodon_Ia_Val"/>
</dbReference>
<dbReference type="InterPro" id="IPR009080">
    <property type="entry name" value="tRNAsynth_Ia_anticodon-bd"/>
</dbReference>
<dbReference type="Gene3D" id="1.10.730.10">
    <property type="entry name" value="Isoleucyl-tRNA Synthetase, Domain 1"/>
    <property type="match status" value="1"/>
</dbReference>
<dbReference type="InterPro" id="IPR013155">
    <property type="entry name" value="M/V/L/I-tRNA-synth_anticd-bd"/>
</dbReference>
<dbReference type="Pfam" id="PF08264">
    <property type="entry name" value="Anticodon_1"/>
    <property type="match status" value="1"/>
</dbReference>
<dbReference type="InterPro" id="IPR019499">
    <property type="entry name" value="Val-tRNA_synth_tRNA-bd"/>
</dbReference>
<comment type="domain">
    <text evidence="12">ValRS has two distinct active sites: one for aminoacylation and one for editing. The misactivated threonine is translocated from the active site to the editing site.</text>
</comment>
<feature type="domain" description="Valyl-tRNA synthetase tRNA-binding arm" evidence="15">
    <location>
        <begin position="818"/>
        <end position="878"/>
    </location>
</feature>
<evidence type="ECO:0000259" key="13">
    <source>
        <dbReference type="Pfam" id="PF00133"/>
    </source>
</evidence>
<evidence type="ECO:0000259" key="15">
    <source>
        <dbReference type="Pfam" id="PF10458"/>
    </source>
</evidence>
<evidence type="ECO:0000256" key="1">
    <source>
        <dbReference type="ARBA" id="ARBA00004496"/>
    </source>
</evidence>
<comment type="catalytic activity">
    <reaction evidence="10 12">
        <text>tRNA(Val) + L-valine + ATP = L-valyl-tRNA(Val) + AMP + diphosphate</text>
        <dbReference type="Rhea" id="RHEA:10704"/>
        <dbReference type="Rhea" id="RHEA-COMP:9672"/>
        <dbReference type="Rhea" id="RHEA-COMP:9708"/>
        <dbReference type="ChEBI" id="CHEBI:30616"/>
        <dbReference type="ChEBI" id="CHEBI:33019"/>
        <dbReference type="ChEBI" id="CHEBI:57762"/>
        <dbReference type="ChEBI" id="CHEBI:78442"/>
        <dbReference type="ChEBI" id="CHEBI:78537"/>
        <dbReference type="ChEBI" id="CHEBI:456215"/>
        <dbReference type="EC" id="6.1.1.9"/>
    </reaction>
</comment>
<evidence type="ECO:0000313" key="16">
    <source>
        <dbReference type="EMBL" id="KNZ41677.1"/>
    </source>
</evidence>
<evidence type="ECO:0000256" key="7">
    <source>
        <dbReference type="ARBA" id="ARBA00022917"/>
    </source>
</evidence>
<dbReference type="InterPro" id="IPR010978">
    <property type="entry name" value="tRNA-bd_arm"/>
</dbReference>
<evidence type="ECO:0000256" key="10">
    <source>
        <dbReference type="ARBA" id="ARBA00047552"/>
    </source>
</evidence>
<dbReference type="Gene3D" id="3.40.50.620">
    <property type="entry name" value="HUPs"/>
    <property type="match status" value="2"/>
</dbReference>
<evidence type="ECO:0000313" key="17">
    <source>
        <dbReference type="Proteomes" id="UP000036873"/>
    </source>
</evidence>
<dbReference type="FunFam" id="1.10.287.380:FF:000001">
    <property type="entry name" value="Valine--tRNA ligase"/>
    <property type="match status" value="1"/>
</dbReference>
<dbReference type="PRINTS" id="PR00986">
    <property type="entry name" value="TRNASYNTHVAL"/>
</dbReference>
<dbReference type="InterPro" id="IPR001412">
    <property type="entry name" value="aa-tRNA-synth_I_CS"/>
</dbReference>
<organism evidence="16 17">
    <name type="scientific">Acetobacterium bakii</name>
    <dbReference type="NCBI Taxonomy" id="52689"/>
    <lineage>
        <taxon>Bacteria</taxon>
        <taxon>Bacillati</taxon>
        <taxon>Bacillota</taxon>
        <taxon>Clostridia</taxon>
        <taxon>Eubacteriales</taxon>
        <taxon>Eubacteriaceae</taxon>
        <taxon>Acetobacterium</taxon>
    </lineage>
</organism>
<dbReference type="OrthoDB" id="9810365at2"/>
<dbReference type="SUPFAM" id="SSF46589">
    <property type="entry name" value="tRNA-binding arm"/>
    <property type="match status" value="1"/>
</dbReference>
<dbReference type="PANTHER" id="PTHR11946:SF93">
    <property type="entry name" value="VALINE--TRNA LIGASE, CHLOROPLASTIC_MITOCHONDRIAL 2"/>
    <property type="match status" value="1"/>
</dbReference>
<dbReference type="CDD" id="cd00817">
    <property type="entry name" value="ValRS_core"/>
    <property type="match status" value="1"/>
</dbReference>
<keyword evidence="7 12" id="KW-0648">Protein biosynthesis</keyword>
<evidence type="ECO:0000256" key="12">
    <source>
        <dbReference type="HAMAP-Rule" id="MF_02004"/>
    </source>
</evidence>
<feature type="short sequence motif" description="'HIGH' region" evidence="12">
    <location>
        <begin position="46"/>
        <end position="56"/>
    </location>
</feature>
<accession>A0A0L6U005</accession>
<dbReference type="Pfam" id="PF00133">
    <property type="entry name" value="tRNA-synt_1"/>
    <property type="match status" value="1"/>
</dbReference>
<dbReference type="InterPro" id="IPR009008">
    <property type="entry name" value="Val/Leu/Ile-tRNA-synth_edit"/>
</dbReference>
<evidence type="ECO:0000256" key="4">
    <source>
        <dbReference type="ARBA" id="ARBA00022598"/>
    </source>
</evidence>
<evidence type="ECO:0000256" key="2">
    <source>
        <dbReference type="ARBA" id="ARBA00011245"/>
    </source>
</evidence>
<dbReference type="CDD" id="cd07962">
    <property type="entry name" value="Anticodon_Ia_Val"/>
    <property type="match status" value="1"/>
</dbReference>
<dbReference type="EC" id="6.1.1.9" evidence="12"/>
<dbReference type="RefSeq" id="WP_050740410.1">
    <property type="nucleotide sequence ID" value="NZ_LGYO01000026.1"/>
</dbReference>
<dbReference type="Gene3D" id="3.90.740.10">
    <property type="entry name" value="Valyl/Leucyl/Isoleucyl-tRNA synthetase, editing domain"/>
    <property type="match status" value="1"/>
</dbReference>
<dbReference type="SUPFAM" id="SSF52374">
    <property type="entry name" value="Nucleotidylyl transferase"/>
    <property type="match status" value="1"/>
</dbReference>
<dbReference type="GO" id="GO:0005524">
    <property type="term" value="F:ATP binding"/>
    <property type="evidence" value="ECO:0007669"/>
    <property type="project" value="UniProtKB-UniRule"/>
</dbReference>
<comment type="domain">
    <text evidence="12">The C-terminal coiled-coil domain is crucial for aminoacylation activity.</text>
</comment>
<sequence length="882" mass="102384">MKKEMSKTYNPKEVEDKTYADWESKGYFKPEIHPDGKPFTIVMPPPNITGQLHMGHAFDGTLQDVLTRYKRMDGYSALWLPGTDHASIATEVKVVDKLREEEGKTKKDIGRDAYMERAWDWALTYKTRITDQLKKLGASCDWSRERFTMDEGCSQAVKESFVSLYEKGLIYKGSRIINWCPTCKTALSEAEVEYAEQQGHLWHIRYPLPNDEGYVTVATTRPETMLGDSGVAVHPDDERYQHLIGKTVILPLLNKEIPIVADTYVDMSFGTGVVKMTPAHDPNDYEVGLRHNLEQIRVLNDDATMNDLAGIYAGLDRYECRKAVVKDLEALGLLEKIEEHQHNVGECYRCSTTVETMTSEQWFVHMEPLAKPALDVVRNRKTEFIPDRFSKIYYNWMENIRDWCISRQLWWGHRIPAYYCDDCGEMIVAKEMPSTCPKCGGSHFTQDEDVLDTWFSSALWPFSTLGWPNETEDLKKFYPTTVLVTGYDIIFFWVARMIFMGINEMGEPPFKDVYIHGLVRDSQGRKMSKSLGNGIDPLELIESYSADALRFTIITGNSAGNDIRWQDEKVESSRNFLNKIWNAARFVLMNLDDDIMDKKDEALAHLENTDKWILSRMNTIVQEVNHNMNKYELGIAASKVYDFAWNEYCDWYIELVKPRLYGDEDKTKIAAQYTLRMVLDTILRLLHPFTPFITEEINSYLPGTDGDIMIAKWPHFDETLVFPEDEKEVVFLMEVIRSIRNIRSEMDVPNSKKTQLFIISKNKKRVELMEASLLYFQKLASVSTIKLITKAEIDENFVSAVVDEVEIFLNLDELVDKEKEIKRLENEKNKLQKELDRVNQKLSNPGFTDKAPEKVVEEEREKQRKYIETMEKVMERLDYYQK</sequence>
<feature type="domain" description="Aminoacyl-tRNA synthetase class Ia" evidence="13">
    <location>
        <begin position="18"/>
        <end position="565"/>
    </location>
</feature>
<evidence type="ECO:0000256" key="6">
    <source>
        <dbReference type="ARBA" id="ARBA00022840"/>
    </source>
</evidence>